<dbReference type="InterPro" id="IPR051437">
    <property type="entry name" value="TTLL_monoglycylase"/>
</dbReference>
<gene>
    <name evidence="6" type="ORF">FGO68_gene16985</name>
</gene>
<dbReference type="GO" id="GO:0005524">
    <property type="term" value="F:ATP binding"/>
    <property type="evidence" value="ECO:0007669"/>
    <property type="project" value="UniProtKB-KW"/>
</dbReference>
<dbReference type="GO" id="GO:0015630">
    <property type="term" value="C:microtubule cytoskeleton"/>
    <property type="evidence" value="ECO:0007669"/>
    <property type="project" value="TreeGrafter"/>
</dbReference>
<dbReference type="GO" id="GO:0005737">
    <property type="term" value="C:cytoplasm"/>
    <property type="evidence" value="ECO:0007669"/>
    <property type="project" value="UniProtKB-SubCell"/>
</dbReference>
<sequence>MGPSNGAIYNPENTKFQAFGSKSWVVQKYIENPLLIINRKFDIRAWVLVASWNPLQIYLYKDCYIRFSASDYDPKNVKNLFMHLTNNSISKHCSEKQTSYFAENMWSLDQFKTYLSSQFQKEELWESKLLPQMKDIIKLSMLSAWSKVDWRENSIGLYGYDVLIDSDLKMWLLEINLCPTMEHSTKVTKHLVPKMMEDLCKVIIDGKELPEEGIKKSTGDYDLIYEGVRVREALKNKTDFCIEGRRITK</sequence>
<keyword evidence="4" id="KW-0547">Nucleotide-binding</keyword>
<evidence type="ECO:0000256" key="3">
    <source>
        <dbReference type="ARBA" id="ARBA00022598"/>
    </source>
</evidence>
<dbReference type="AlphaFoldDB" id="A0A8J8NCJ0"/>
<dbReference type="SUPFAM" id="SSF56059">
    <property type="entry name" value="Glutathione synthetase ATP-binding domain-like"/>
    <property type="match status" value="1"/>
</dbReference>
<dbReference type="PANTHER" id="PTHR45870:SF2">
    <property type="entry name" value="TUBULIN MONOGLYCYLASE TTLL3"/>
    <property type="match status" value="1"/>
</dbReference>
<comment type="caution">
    <text evidence="6">The sequence shown here is derived from an EMBL/GenBank/DDBJ whole genome shotgun (WGS) entry which is preliminary data.</text>
</comment>
<dbReference type="EMBL" id="RRYP01024065">
    <property type="protein sequence ID" value="TNV72135.1"/>
    <property type="molecule type" value="Genomic_DNA"/>
</dbReference>
<evidence type="ECO:0000313" key="6">
    <source>
        <dbReference type="EMBL" id="TNV72135.1"/>
    </source>
</evidence>
<keyword evidence="7" id="KW-1185">Reference proteome</keyword>
<dbReference type="Gene3D" id="3.30.470.20">
    <property type="entry name" value="ATP-grasp fold, B domain"/>
    <property type="match status" value="1"/>
</dbReference>
<dbReference type="Pfam" id="PF03133">
    <property type="entry name" value="TTL"/>
    <property type="match status" value="1"/>
</dbReference>
<comment type="subcellular location">
    <subcellularLocation>
        <location evidence="1">Cytoplasm</location>
    </subcellularLocation>
</comment>
<keyword evidence="2" id="KW-0963">Cytoplasm</keyword>
<proteinExistence type="predicted"/>
<dbReference type="Proteomes" id="UP000785679">
    <property type="component" value="Unassembled WGS sequence"/>
</dbReference>
<accession>A0A8J8NCJ0</accession>
<dbReference type="GO" id="GO:0070736">
    <property type="term" value="F:protein-glycine ligase activity, initiating"/>
    <property type="evidence" value="ECO:0007669"/>
    <property type="project" value="TreeGrafter"/>
</dbReference>
<evidence type="ECO:0000256" key="2">
    <source>
        <dbReference type="ARBA" id="ARBA00022490"/>
    </source>
</evidence>
<evidence type="ECO:0000256" key="4">
    <source>
        <dbReference type="ARBA" id="ARBA00022741"/>
    </source>
</evidence>
<dbReference type="PANTHER" id="PTHR45870">
    <property type="entry name" value="TUBULIN MONOGLYCYLASE TTLL3"/>
    <property type="match status" value="1"/>
</dbReference>
<protein>
    <submittedName>
        <fullName evidence="6">Uncharacterized protein</fullName>
    </submittedName>
</protein>
<reference evidence="6" key="1">
    <citation type="submission" date="2019-06" db="EMBL/GenBank/DDBJ databases">
        <authorList>
            <person name="Zheng W."/>
        </authorList>
    </citation>
    <scope>NUCLEOTIDE SEQUENCE</scope>
    <source>
        <strain evidence="6">QDHG01</strain>
    </source>
</reference>
<organism evidence="6 7">
    <name type="scientific">Halteria grandinella</name>
    <dbReference type="NCBI Taxonomy" id="5974"/>
    <lineage>
        <taxon>Eukaryota</taxon>
        <taxon>Sar</taxon>
        <taxon>Alveolata</taxon>
        <taxon>Ciliophora</taxon>
        <taxon>Intramacronucleata</taxon>
        <taxon>Spirotrichea</taxon>
        <taxon>Stichotrichia</taxon>
        <taxon>Sporadotrichida</taxon>
        <taxon>Halteriidae</taxon>
        <taxon>Halteria</taxon>
    </lineage>
</organism>
<keyword evidence="3" id="KW-0436">Ligase</keyword>
<evidence type="ECO:0000313" key="7">
    <source>
        <dbReference type="Proteomes" id="UP000785679"/>
    </source>
</evidence>
<dbReference type="InterPro" id="IPR004344">
    <property type="entry name" value="TTL/TTLL_fam"/>
</dbReference>
<dbReference type="OrthoDB" id="10255472at2759"/>
<keyword evidence="5" id="KW-0067">ATP-binding</keyword>
<dbReference type="PROSITE" id="PS51221">
    <property type="entry name" value="TTL"/>
    <property type="match status" value="1"/>
</dbReference>
<evidence type="ECO:0000256" key="5">
    <source>
        <dbReference type="ARBA" id="ARBA00022840"/>
    </source>
</evidence>
<evidence type="ECO:0000256" key="1">
    <source>
        <dbReference type="ARBA" id="ARBA00004496"/>
    </source>
</evidence>
<name>A0A8J8NCJ0_HALGN</name>